<name>A0A1B9F2Y9_9BACT</name>
<feature type="transmembrane region" description="Helical" evidence="1">
    <location>
        <begin position="52"/>
        <end position="74"/>
    </location>
</feature>
<dbReference type="RefSeq" id="WP_067620476.1">
    <property type="nucleotide sequence ID" value="NZ_MAGO01000014.1"/>
</dbReference>
<reference evidence="2 3" key="1">
    <citation type="submission" date="2016-06" db="EMBL/GenBank/DDBJ databases">
        <title>Respiratory ammonification of nitrate coupled to the oxidation of elemental sulfur in deep-sea autotrophic thermophilic bacteria.</title>
        <authorList>
            <person name="Slobodkina G.B."/>
            <person name="Mardanov A.V."/>
            <person name="Ravin N.V."/>
            <person name="Frolova A.A."/>
            <person name="Viryasiv M.B."/>
            <person name="Chernyh N.A."/>
            <person name="Bonch-Osmolovskaya E.A."/>
            <person name="Slobodkin A.I."/>
        </authorList>
    </citation>
    <scope>NUCLEOTIDE SEQUENCE [LARGE SCALE GENOMIC DNA]</scope>
    <source>
        <strain evidence="2 3">S69</strain>
    </source>
</reference>
<evidence type="ECO:0000313" key="3">
    <source>
        <dbReference type="Proteomes" id="UP000093080"/>
    </source>
</evidence>
<dbReference type="Gene3D" id="3.30.700.10">
    <property type="entry name" value="Glycoprotein, Type 4 Pilin"/>
    <property type="match status" value="1"/>
</dbReference>
<protein>
    <recommendedName>
        <fullName evidence="4">Prepilin-type N-terminal cleavage/methylation domain-containing protein</fullName>
    </recommendedName>
</protein>
<dbReference type="InterPro" id="IPR045584">
    <property type="entry name" value="Pilin-like"/>
</dbReference>
<dbReference type="SUPFAM" id="SSF54523">
    <property type="entry name" value="Pili subunits"/>
    <property type="match status" value="1"/>
</dbReference>
<dbReference type="STRING" id="1156395.DBT_2297"/>
<comment type="caution">
    <text evidence="2">The sequence shown here is derived from an EMBL/GenBank/DDBJ whole genome shotgun (WGS) entry which is preliminary data.</text>
</comment>
<dbReference type="InterPro" id="IPR012902">
    <property type="entry name" value="N_methyl_site"/>
</dbReference>
<dbReference type="Pfam" id="PF07963">
    <property type="entry name" value="N_methyl"/>
    <property type="match status" value="1"/>
</dbReference>
<accession>A0A1B9F2Y9</accession>
<keyword evidence="3" id="KW-1185">Reference proteome</keyword>
<evidence type="ECO:0000313" key="2">
    <source>
        <dbReference type="EMBL" id="OCC14308.1"/>
    </source>
</evidence>
<keyword evidence="1" id="KW-0472">Membrane</keyword>
<organism evidence="2 3">
    <name type="scientific">Dissulfuribacter thermophilus</name>
    <dbReference type="NCBI Taxonomy" id="1156395"/>
    <lineage>
        <taxon>Bacteria</taxon>
        <taxon>Pseudomonadati</taxon>
        <taxon>Thermodesulfobacteriota</taxon>
        <taxon>Dissulfuribacteria</taxon>
        <taxon>Dissulfuribacterales</taxon>
        <taxon>Dissulfuribacteraceae</taxon>
        <taxon>Dissulfuribacter</taxon>
    </lineage>
</organism>
<keyword evidence="1" id="KW-0812">Transmembrane</keyword>
<evidence type="ECO:0008006" key="4">
    <source>
        <dbReference type="Google" id="ProtNLM"/>
    </source>
</evidence>
<gene>
    <name evidence="2" type="ORF">DBT_2297</name>
</gene>
<dbReference type="PROSITE" id="PS00409">
    <property type="entry name" value="PROKAR_NTER_METHYL"/>
    <property type="match status" value="1"/>
</dbReference>
<dbReference type="Proteomes" id="UP000093080">
    <property type="component" value="Unassembled WGS sequence"/>
</dbReference>
<dbReference type="EMBL" id="MAGO01000014">
    <property type="protein sequence ID" value="OCC14308.1"/>
    <property type="molecule type" value="Genomic_DNA"/>
</dbReference>
<proteinExistence type="predicted"/>
<dbReference type="AlphaFoldDB" id="A0A1B9F2Y9"/>
<evidence type="ECO:0000256" key="1">
    <source>
        <dbReference type="SAM" id="Phobius"/>
    </source>
</evidence>
<sequence length="166" mass="18183">MARVALQNNISILATDQGGFSLVKAKANTEDEPFSGYLPIHNSTGGFTLVEALIAILILSIMLLGLIPAFIRAYNINYELASRDTAIDIAQEVLEQARSSGYSSVTSGIQTIYRRIKKTTIPYTVNTTVTDLFDGDLKNVKVVVYWTIKGEQKSYSLTTVVGDINE</sequence>
<keyword evidence="1" id="KW-1133">Transmembrane helix</keyword>